<protein>
    <submittedName>
        <fullName evidence="2">Uncharacterized protein</fullName>
    </submittedName>
</protein>
<feature type="transmembrane region" description="Helical" evidence="1">
    <location>
        <begin position="16"/>
        <end position="39"/>
    </location>
</feature>
<sequence length="156" mass="16932">MAGSMQGADAAGRTSALLSLLALRRILAVLQPLLLLLLFRWRARRPSRPPPGKGQGSGRAEGARGLAHGLLAEAGPGPARGRHAARAGGWAGLRAHPHRLRRDAVHAVLVPACLLIHQAQGACCCHARVERSHSLLLCFYWPREYFGLIWQWHGLD</sequence>
<evidence type="ECO:0000256" key="1">
    <source>
        <dbReference type="SAM" id="Phobius"/>
    </source>
</evidence>
<keyword evidence="1" id="KW-1133">Transmembrane helix</keyword>
<keyword evidence="3" id="KW-1185">Reference proteome</keyword>
<dbReference type="Proteomes" id="UP000015106">
    <property type="component" value="Chromosome 4"/>
</dbReference>
<reference evidence="3" key="1">
    <citation type="journal article" date="2013" name="Nature">
        <title>Draft genome of the wheat A-genome progenitor Triticum urartu.</title>
        <authorList>
            <person name="Ling H.Q."/>
            <person name="Zhao S."/>
            <person name="Liu D."/>
            <person name="Wang J."/>
            <person name="Sun H."/>
            <person name="Zhang C."/>
            <person name="Fan H."/>
            <person name="Li D."/>
            <person name="Dong L."/>
            <person name="Tao Y."/>
            <person name="Gao C."/>
            <person name="Wu H."/>
            <person name="Li Y."/>
            <person name="Cui Y."/>
            <person name="Guo X."/>
            <person name="Zheng S."/>
            <person name="Wang B."/>
            <person name="Yu K."/>
            <person name="Liang Q."/>
            <person name="Yang W."/>
            <person name="Lou X."/>
            <person name="Chen J."/>
            <person name="Feng M."/>
            <person name="Jian J."/>
            <person name="Zhang X."/>
            <person name="Luo G."/>
            <person name="Jiang Y."/>
            <person name="Liu J."/>
            <person name="Wang Z."/>
            <person name="Sha Y."/>
            <person name="Zhang B."/>
            <person name="Wu H."/>
            <person name="Tang D."/>
            <person name="Shen Q."/>
            <person name="Xue P."/>
            <person name="Zou S."/>
            <person name="Wang X."/>
            <person name="Liu X."/>
            <person name="Wang F."/>
            <person name="Yang Y."/>
            <person name="An X."/>
            <person name="Dong Z."/>
            <person name="Zhang K."/>
            <person name="Zhang X."/>
            <person name="Luo M.C."/>
            <person name="Dvorak J."/>
            <person name="Tong Y."/>
            <person name="Wang J."/>
            <person name="Yang H."/>
            <person name="Li Z."/>
            <person name="Wang D."/>
            <person name="Zhang A."/>
            <person name="Wang J."/>
        </authorList>
    </citation>
    <scope>NUCLEOTIDE SEQUENCE</scope>
    <source>
        <strain evidence="3">cv. G1812</strain>
    </source>
</reference>
<reference evidence="2" key="2">
    <citation type="submission" date="2018-03" db="EMBL/GenBank/DDBJ databases">
        <title>The Triticum urartu genome reveals the dynamic nature of wheat genome evolution.</title>
        <authorList>
            <person name="Ling H."/>
            <person name="Ma B."/>
            <person name="Shi X."/>
            <person name="Liu H."/>
            <person name="Dong L."/>
            <person name="Sun H."/>
            <person name="Cao Y."/>
            <person name="Gao Q."/>
            <person name="Zheng S."/>
            <person name="Li Y."/>
            <person name="Yu Y."/>
            <person name="Du H."/>
            <person name="Qi M."/>
            <person name="Li Y."/>
            <person name="Yu H."/>
            <person name="Cui Y."/>
            <person name="Wang N."/>
            <person name="Chen C."/>
            <person name="Wu H."/>
            <person name="Zhao Y."/>
            <person name="Zhang J."/>
            <person name="Li Y."/>
            <person name="Zhou W."/>
            <person name="Zhang B."/>
            <person name="Hu W."/>
            <person name="Eijk M."/>
            <person name="Tang J."/>
            <person name="Witsenboer H."/>
            <person name="Zhao S."/>
            <person name="Li Z."/>
            <person name="Zhang A."/>
            <person name="Wang D."/>
            <person name="Liang C."/>
        </authorList>
    </citation>
    <scope>NUCLEOTIDE SEQUENCE [LARGE SCALE GENOMIC DNA]</scope>
    <source>
        <strain evidence="2">cv. G1812</strain>
    </source>
</reference>
<name>A0A8R7U2U5_TRIUA</name>
<reference evidence="2" key="3">
    <citation type="submission" date="2022-06" db="UniProtKB">
        <authorList>
            <consortium name="EnsemblPlants"/>
        </authorList>
    </citation>
    <scope>IDENTIFICATION</scope>
</reference>
<proteinExistence type="predicted"/>
<keyword evidence="1" id="KW-0812">Transmembrane</keyword>
<dbReference type="EnsemblPlants" id="TuG1812G0400000437.01.T01">
    <property type="protein sequence ID" value="TuG1812G0400000437.01.T01"/>
    <property type="gene ID" value="TuG1812G0400000437.01"/>
</dbReference>
<dbReference type="AlphaFoldDB" id="A0A8R7U2U5"/>
<accession>A0A8R7U2U5</accession>
<evidence type="ECO:0000313" key="3">
    <source>
        <dbReference type="Proteomes" id="UP000015106"/>
    </source>
</evidence>
<evidence type="ECO:0000313" key="2">
    <source>
        <dbReference type="EnsemblPlants" id="TuG1812G0400000437.01.T01"/>
    </source>
</evidence>
<organism evidence="2 3">
    <name type="scientific">Triticum urartu</name>
    <name type="common">Red wild einkorn</name>
    <name type="synonym">Crithodium urartu</name>
    <dbReference type="NCBI Taxonomy" id="4572"/>
    <lineage>
        <taxon>Eukaryota</taxon>
        <taxon>Viridiplantae</taxon>
        <taxon>Streptophyta</taxon>
        <taxon>Embryophyta</taxon>
        <taxon>Tracheophyta</taxon>
        <taxon>Spermatophyta</taxon>
        <taxon>Magnoliopsida</taxon>
        <taxon>Liliopsida</taxon>
        <taxon>Poales</taxon>
        <taxon>Poaceae</taxon>
        <taxon>BOP clade</taxon>
        <taxon>Pooideae</taxon>
        <taxon>Triticodae</taxon>
        <taxon>Triticeae</taxon>
        <taxon>Triticinae</taxon>
        <taxon>Triticum</taxon>
    </lineage>
</organism>
<keyword evidence="1" id="KW-0472">Membrane</keyword>
<dbReference type="Gramene" id="TuG1812G0400000437.01.T01">
    <property type="protein sequence ID" value="TuG1812G0400000437.01.T01"/>
    <property type="gene ID" value="TuG1812G0400000437.01"/>
</dbReference>